<evidence type="ECO:0000313" key="2">
    <source>
        <dbReference type="Proteomes" id="UP000463470"/>
    </source>
</evidence>
<dbReference type="AlphaFoldDB" id="A0A845L2H2"/>
<dbReference type="EMBL" id="WXEY01000002">
    <property type="protein sequence ID" value="MZP28700.1"/>
    <property type="molecule type" value="Genomic_DNA"/>
</dbReference>
<dbReference type="RefSeq" id="WP_161254675.1">
    <property type="nucleotide sequence ID" value="NZ_WXEY01000002.1"/>
</dbReference>
<accession>A0A845L2H2</accession>
<reference evidence="1 2" key="1">
    <citation type="submission" date="2020-01" db="EMBL/GenBank/DDBJ databases">
        <title>Whole-genome sequence of Heliobacterium undosum DSM 13378.</title>
        <authorList>
            <person name="Kyndt J.A."/>
            <person name="Meyer T.E."/>
        </authorList>
    </citation>
    <scope>NUCLEOTIDE SEQUENCE [LARGE SCALE GENOMIC DNA]</scope>
    <source>
        <strain evidence="1 2">DSM 13378</strain>
    </source>
</reference>
<proteinExistence type="predicted"/>
<keyword evidence="2" id="KW-1185">Reference proteome</keyword>
<dbReference type="Proteomes" id="UP000463470">
    <property type="component" value="Unassembled WGS sequence"/>
</dbReference>
<gene>
    <name evidence="1" type="ORF">GTO91_03070</name>
</gene>
<comment type="caution">
    <text evidence="1">The sequence shown here is derived from an EMBL/GenBank/DDBJ whole genome shotgun (WGS) entry which is preliminary data.</text>
</comment>
<name>A0A845L2H2_9FIRM</name>
<organism evidence="1 2">
    <name type="scientific">Heliomicrobium undosum</name>
    <dbReference type="NCBI Taxonomy" id="121734"/>
    <lineage>
        <taxon>Bacteria</taxon>
        <taxon>Bacillati</taxon>
        <taxon>Bacillota</taxon>
        <taxon>Clostridia</taxon>
        <taxon>Eubacteriales</taxon>
        <taxon>Heliobacteriaceae</taxon>
        <taxon>Heliomicrobium</taxon>
    </lineage>
</organism>
<protein>
    <submittedName>
        <fullName evidence="1">Uncharacterized protein</fullName>
    </submittedName>
</protein>
<evidence type="ECO:0000313" key="1">
    <source>
        <dbReference type="EMBL" id="MZP28700.1"/>
    </source>
</evidence>
<dbReference type="OrthoDB" id="2087194at2"/>
<sequence length="85" mass="9843">MLQSTIRVQLRDGLVIEGNTFDDVVRNLWTDSWDNSSTVEDFMAAVQQRVILQTGREISFSDCESFLRELQRLCLVTAIDWIPIH</sequence>